<accession>A0A9P4SGZ3</accession>
<keyword evidence="2" id="KW-0479">Metal-binding</keyword>
<dbReference type="PANTHER" id="PTHR30502:SF0">
    <property type="entry name" value="PHOSPHOENOLPYRUVATE CARBOXYLASE FAMILY PROTEIN"/>
    <property type="match status" value="1"/>
</dbReference>
<evidence type="ECO:0000256" key="2">
    <source>
        <dbReference type="ARBA" id="ARBA00022723"/>
    </source>
</evidence>
<evidence type="ECO:0000313" key="6">
    <source>
        <dbReference type="Proteomes" id="UP000799429"/>
    </source>
</evidence>
<keyword evidence="6" id="KW-1185">Reference proteome</keyword>
<dbReference type="SUPFAM" id="SSF51621">
    <property type="entry name" value="Phosphoenolpyruvate/pyruvate domain"/>
    <property type="match status" value="1"/>
</dbReference>
<dbReference type="InterPro" id="IPR005000">
    <property type="entry name" value="Aldolase/citrate-lyase_domain"/>
</dbReference>
<proteinExistence type="inferred from homology"/>
<dbReference type="Gene3D" id="3.20.20.60">
    <property type="entry name" value="Phosphoenolpyruvate-binding domains"/>
    <property type="match status" value="1"/>
</dbReference>
<feature type="domain" description="HpcH/HpaI aldolase/citrate lyase" evidence="4">
    <location>
        <begin position="31"/>
        <end position="245"/>
    </location>
</feature>
<gene>
    <name evidence="5" type="ORF">M501DRAFT_1013676</name>
</gene>
<comment type="similarity">
    <text evidence="1">Belongs to the HpcH/HpaI aldolase family.</text>
</comment>
<dbReference type="Pfam" id="PF03328">
    <property type="entry name" value="HpcH_HpaI"/>
    <property type="match status" value="1"/>
</dbReference>
<protein>
    <submittedName>
        <fullName evidence="5">HpcH/HpaI aldolase/citrate lyase family protein</fullName>
    </submittedName>
</protein>
<evidence type="ECO:0000259" key="4">
    <source>
        <dbReference type="Pfam" id="PF03328"/>
    </source>
</evidence>
<reference evidence="5" key="1">
    <citation type="journal article" date="2020" name="Stud. Mycol.">
        <title>101 Dothideomycetes genomes: a test case for predicting lifestyles and emergence of pathogens.</title>
        <authorList>
            <person name="Haridas S."/>
            <person name="Albert R."/>
            <person name="Binder M."/>
            <person name="Bloem J."/>
            <person name="Labutti K."/>
            <person name="Salamov A."/>
            <person name="Andreopoulos B."/>
            <person name="Baker S."/>
            <person name="Barry K."/>
            <person name="Bills G."/>
            <person name="Bluhm B."/>
            <person name="Cannon C."/>
            <person name="Castanera R."/>
            <person name="Culley D."/>
            <person name="Daum C."/>
            <person name="Ezra D."/>
            <person name="Gonzalez J."/>
            <person name="Henrissat B."/>
            <person name="Kuo A."/>
            <person name="Liang C."/>
            <person name="Lipzen A."/>
            <person name="Lutzoni F."/>
            <person name="Magnuson J."/>
            <person name="Mondo S."/>
            <person name="Nolan M."/>
            <person name="Ohm R."/>
            <person name="Pangilinan J."/>
            <person name="Park H.-J."/>
            <person name="Ramirez L."/>
            <person name="Alfaro M."/>
            <person name="Sun H."/>
            <person name="Tritt A."/>
            <person name="Yoshinaga Y."/>
            <person name="Zwiers L.-H."/>
            <person name="Turgeon B."/>
            <person name="Goodwin S."/>
            <person name="Spatafora J."/>
            <person name="Crous P."/>
            <person name="Grigoriev I."/>
        </authorList>
    </citation>
    <scope>NUCLEOTIDE SEQUENCE</scope>
    <source>
        <strain evidence="5">CBS 101060</strain>
    </source>
</reference>
<evidence type="ECO:0000256" key="1">
    <source>
        <dbReference type="ARBA" id="ARBA00005568"/>
    </source>
</evidence>
<comment type="caution">
    <text evidence="5">The sequence shown here is derived from an EMBL/GenBank/DDBJ whole genome shotgun (WGS) entry which is preliminary data.</text>
</comment>
<keyword evidence="3 5" id="KW-0456">Lyase</keyword>
<name>A0A9P4SGZ3_9PEZI</name>
<evidence type="ECO:0000256" key="3">
    <source>
        <dbReference type="ARBA" id="ARBA00023239"/>
    </source>
</evidence>
<dbReference type="InterPro" id="IPR040442">
    <property type="entry name" value="Pyrv_kinase-like_dom_sf"/>
</dbReference>
<dbReference type="GO" id="GO:0005737">
    <property type="term" value="C:cytoplasm"/>
    <property type="evidence" value="ECO:0007669"/>
    <property type="project" value="TreeGrafter"/>
</dbReference>
<dbReference type="PANTHER" id="PTHR30502">
    <property type="entry name" value="2-KETO-3-DEOXY-L-RHAMNONATE ALDOLASE"/>
    <property type="match status" value="1"/>
</dbReference>
<dbReference type="OrthoDB" id="1621678at2759"/>
<dbReference type="AlphaFoldDB" id="A0A9P4SGZ3"/>
<dbReference type="InterPro" id="IPR050251">
    <property type="entry name" value="HpcH-HpaI_aldolase"/>
</dbReference>
<dbReference type="GO" id="GO:0046872">
    <property type="term" value="F:metal ion binding"/>
    <property type="evidence" value="ECO:0007669"/>
    <property type="project" value="UniProtKB-KW"/>
</dbReference>
<sequence>MQAANRLQRALKKGNTTFGAWQMLPGANHSRAIASTPVDWICVDTEHGNIDDGAMHEAVAAIAGTGVSPIVRIAANEGWMVKRALDAGAHGIVVPLIYTPEDCRRLVRSAKFPPLGQRGFGSPFAMNAFNTASAAVSQTEYLQQANDSLVTIVQIETKEALQSVDEIARVPGVDVLLIGPYDLGNNIDRPILDGTLHDELTTAISRIRQAAQDNGKATGIYCTSGAQAREYADQGFNMISVAADMIAIPTFFSEQVKAARGSLAHSAFMMAKGAVNR</sequence>
<evidence type="ECO:0000313" key="5">
    <source>
        <dbReference type="EMBL" id="KAF2842327.1"/>
    </source>
</evidence>
<dbReference type="InterPro" id="IPR015813">
    <property type="entry name" value="Pyrv/PenolPyrv_kinase-like_dom"/>
</dbReference>
<dbReference type="EMBL" id="MU006090">
    <property type="protein sequence ID" value="KAF2842327.1"/>
    <property type="molecule type" value="Genomic_DNA"/>
</dbReference>
<organism evidence="5 6">
    <name type="scientific">Patellaria atrata CBS 101060</name>
    <dbReference type="NCBI Taxonomy" id="1346257"/>
    <lineage>
        <taxon>Eukaryota</taxon>
        <taxon>Fungi</taxon>
        <taxon>Dikarya</taxon>
        <taxon>Ascomycota</taxon>
        <taxon>Pezizomycotina</taxon>
        <taxon>Dothideomycetes</taxon>
        <taxon>Dothideomycetes incertae sedis</taxon>
        <taxon>Patellariales</taxon>
        <taxon>Patellariaceae</taxon>
        <taxon>Patellaria</taxon>
    </lineage>
</organism>
<dbReference type="Proteomes" id="UP000799429">
    <property type="component" value="Unassembled WGS sequence"/>
</dbReference>
<dbReference type="GO" id="GO:0016832">
    <property type="term" value="F:aldehyde-lyase activity"/>
    <property type="evidence" value="ECO:0007669"/>
    <property type="project" value="TreeGrafter"/>
</dbReference>